<dbReference type="PANTHER" id="PTHR30308">
    <property type="entry name" value="TMRNA-BINDING COMPONENT OF TRANS-TRANSLATION TAGGING COMPLEX"/>
    <property type="match status" value="1"/>
</dbReference>
<dbReference type="CDD" id="cd09294">
    <property type="entry name" value="SmpB"/>
    <property type="match status" value="1"/>
</dbReference>
<dbReference type="GO" id="GO:0070929">
    <property type="term" value="P:trans-translation"/>
    <property type="evidence" value="ECO:0007669"/>
    <property type="project" value="UniProtKB-UniRule"/>
</dbReference>
<keyword evidence="2 3" id="KW-0694">RNA-binding</keyword>
<dbReference type="PANTHER" id="PTHR30308:SF2">
    <property type="entry name" value="SSRA-BINDING PROTEIN"/>
    <property type="match status" value="1"/>
</dbReference>
<dbReference type="NCBIfam" id="NF003843">
    <property type="entry name" value="PRK05422.1"/>
    <property type="match status" value="1"/>
</dbReference>
<dbReference type="HAMAP" id="MF_00023">
    <property type="entry name" value="SmpB"/>
    <property type="match status" value="1"/>
</dbReference>
<dbReference type="GO" id="GO:0005829">
    <property type="term" value="C:cytosol"/>
    <property type="evidence" value="ECO:0007669"/>
    <property type="project" value="TreeGrafter"/>
</dbReference>
<dbReference type="GO" id="GO:0070930">
    <property type="term" value="P:trans-translation-dependent protein tagging"/>
    <property type="evidence" value="ECO:0007669"/>
    <property type="project" value="TreeGrafter"/>
</dbReference>
<dbReference type="InterPro" id="IPR020081">
    <property type="entry name" value="SsrA-bd_prot_CS"/>
</dbReference>
<proteinExistence type="inferred from homology"/>
<dbReference type="AlphaFoldDB" id="A0A1M3KYH4"/>
<protein>
    <recommendedName>
        <fullName evidence="3">SsrA-binding protein</fullName>
    </recommendedName>
    <alternativeName>
        <fullName evidence="3">Small protein B</fullName>
    </alternativeName>
</protein>
<dbReference type="EMBL" id="MKVH01000024">
    <property type="protein sequence ID" value="OJX57314.1"/>
    <property type="molecule type" value="Genomic_DNA"/>
</dbReference>
<gene>
    <name evidence="3" type="primary">smpB</name>
    <name evidence="4" type="ORF">BGO89_12595</name>
</gene>
<dbReference type="PROSITE" id="PS01317">
    <property type="entry name" value="SSRP"/>
    <property type="match status" value="1"/>
</dbReference>
<evidence type="ECO:0000256" key="1">
    <source>
        <dbReference type="ARBA" id="ARBA00022490"/>
    </source>
</evidence>
<dbReference type="STRING" id="1895771.BGO89_12595"/>
<comment type="subcellular location">
    <subcellularLocation>
        <location evidence="3">Cytoplasm</location>
    </subcellularLocation>
    <text evidence="3">The tmRNA-SmpB complex associates with stalled 70S ribosomes.</text>
</comment>
<evidence type="ECO:0000256" key="2">
    <source>
        <dbReference type="ARBA" id="ARBA00022884"/>
    </source>
</evidence>
<dbReference type="Pfam" id="PF01668">
    <property type="entry name" value="SmpB"/>
    <property type="match status" value="1"/>
</dbReference>
<dbReference type="Gene3D" id="2.40.280.10">
    <property type="match status" value="1"/>
</dbReference>
<dbReference type="GO" id="GO:0003723">
    <property type="term" value="F:RNA binding"/>
    <property type="evidence" value="ECO:0007669"/>
    <property type="project" value="UniProtKB-UniRule"/>
</dbReference>
<name>A0A1M3KYH4_9BACT</name>
<reference evidence="4 5" key="1">
    <citation type="submission" date="2016-09" db="EMBL/GenBank/DDBJ databases">
        <title>Genome-resolved meta-omics ties microbial dynamics to process performance in biotechnology for thiocyanate degradation.</title>
        <authorList>
            <person name="Kantor R.S."/>
            <person name="Huddy R.J."/>
            <person name="Iyer R."/>
            <person name="Thomas B.C."/>
            <person name="Brown C.T."/>
            <person name="Anantharaman K."/>
            <person name="Tringe S."/>
            <person name="Hettich R.L."/>
            <person name="Harrison S.T."/>
            <person name="Banfield J.F."/>
        </authorList>
    </citation>
    <scope>NUCLEOTIDE SEQUENCE [LARGE SCALE GENOMIC DNA]</scope>
    <source>
        <strain evidence="4">59-99</strain>
    </source>
</reference>
<keyword evidence="1 3" id="KW-0963">Cytoplasm</keyword>
<comment type="similarity">
    <text evidence="3">Belongs to the SmpB family.</text>
</comment>
<evidence type="ECO:0000313" key="5">
    <source>
        <dbReference type="Proteomes" id="UP000184233"/>
    </source>
</evidence>
<evidence type="ECO:0000313" key="4">
    <source>
        <dbReference type="EMBL" id="OJX57314.1"/>
    </source>
</evidence>
<dbReference type="InterPro" id="IPR000037">
    <property type="entry name" value="SsrA-bd_prot"/>
</dbReference>
<dbReference type="NCBIfam" id="TIGR00086">
    <property type="entry name" value="smpB"/>
    <property type="match status" value="1"/>
</dbReference>
<comment type="function">
    <text evidence="3">Required for rescue of stalled ribosomes mediated by trans-translation. Binds to transfer-messenger RNA (tmRNA), required for stable association of tmRNA with ribosomes. tmRNA and SmpB together mimic tRNA shape, replacing the anticodon stem-loop with SmpB. tmRNA is encoded by the ssrA gene; the 2 termini fold to resemble tRNA(Ala) and it encodes a 'tag peptide', a short internal open reading frame. During trans-translation Ala-aminoacylated tmRNA acts like a tRNA, entering the A-site of stalled ribosomes, displacing the stalled mRNA. The ribosome then switches to translate the ORF on the tmRNA; the nascent peptide is terminated with the 'tag peptide' encoded by the tmRNA and targeted for degradation. The ribosome is freed to recommence translation, which seems to be the essential function of trans-translation.</text>
</comment>
<organism evidence="4 5">
    <name type="scientific">Candidatus Kapaibacterium thiocyanatum</name>
    <dbReference type="NCBI Taxonomy" id="1895771"/>
    <lineage>
        <taxon>Bacteria</taxon>
        <taxon>Pseudomonadati</taxon>
        <taxon>Candidatus Kapaibacteriota</taxon>
        <taxon>Candidatus Kapaibacteriia</taxon>
        <taxon>Candidatus Kapaibacteriales</taxon>
        <taxon>Candidatus Kapaibacteriaceae</taxon>
        <taxon>Candidatus Kapaibacterium</taxon>
    </lineage>
</organism>
<dbReference type="Proteomes" id="UP000184233">
    <property type="component" value="Unassembled WGS sequence"/>
</dbReference>
<sequence>MATPNERSTRSIIQNRKALHDYEVLQRFEAGIVLTGTEVKSLRAGKVSLVDAYAIFPSKASDELMLVGMHINPYDFGNRENHIPTRPRKLLLHEHELVRLRTGVEEKGLTIIPLSLYFSGPYIKVELGLVRGKKLYDKRASIKDREQERAMRRDTD</sequence>
<evidence type="ECO:0000256" key="3">
    <source>
        <dbReference type="HAMAP-Rule" id="MF_00023"/>
    </source>
</evidence>
<accession>A0A1M3KYH4</accession>
<dbReference type="SUPFAM" id="SSF74982">
    <property type="entry name" value="Small protein B (SmpB)"/>
    <property type="match status" value="1"/>
</dbReference>
<comment type="caution">
    <text evidence="4">The sequence shown here is derived from an EMBL/GenBank/DDBJ whole genome shotgun (WGS) entry which is preliminary data.</text>
</comment>
<dbReference type="InterPro" id="IPR023620">
    <property type="entry name" value="SmpB"/>
</dbReference>